<feature type="compositionally biased region" description="Basic and acidic residues" evidence="1">
    <location>
        <begin position="142"/>
        <end position="157"/>
    </location>
</feature>
<reference evidence="3" key="1">
    <citation type="journal article" date="2021" name="Proc. Natl. Acad. Sci. U.S.A.">
        <title>A Catalog of Tens of Thousands of Viruses from Human Metagenomes Reveals Hidden Associations with Chronic Diseases.</title>
        <authorList>
            <person name="Tisza M.J."/>
            <person name="Buck C.B."/>
        </authorList>
    </citation>
    <scope>NUCLEOTIDE SEQUENCE</scope>
    <source>
        <strain evidence="3">Ctu3o5</strain>
    </source>
</reference>
<feature type="compositionally biased region" description="Basic and acidic residues" evidence="1">
    <location>
        <begin position="435"/>
        <end position="467"/>
    </location>
</feature>
<evidence type="ECO:0000313" key="3">
    <source>
        <dbReference type="EMBL" id="DAF88323.1"/>
    </source>
</evidence>
<protein>
    <submittedName>
        <fullName evidence="3">Muramidase</fullName>
    </submittedName>
</protein>
<feature type="transmembrane region" description="Helical" evidence="2">
    <location>
        <begin position="511"/>
        <end position="535"/>
    </location>
</feature>
<feature type="region of interest" description="Disordered" evidence="1">
    <location>
        <begin position="141"/>
        <end position="161"/>
    </location>
</feature>
<keyword evidence="2" id="KW-0472">Membrane</keyword>
<evidence type="ECO:0000256" key="2">
    <source>
        <dbReference type="SAM" id="Phobius"/>
    </source>
</evidence>
<sequence>MPVRQTYNPNINVGAQSGWCLQYVDDAISSLTRSPNAQTAYLNELNAGRINTGPAPVGIWVVGFLGFSRGIYVDDGHVFLMRKRADGSIEIHDSEVHSGARGIYNSIEELMNWMGNYGPDYLGYSYCCDGRCIAEDYDETQPTDRKMEEDGNARDEANTNSAIFQELEKGDVIAMKGYVTNGQSVAGDTVWYVTARSGKYMSRQLFEDKDLHDLPDLTSQSAPQPKPEEPQEDYSKIILDVSNHQDDAIVNHFHKFAGVILKAGHVGQSFGGDANKIDPKLVKFAKAAGDKLLGIYWLPYFSTEEEAKTEAERFIEAQKLVNAPLLFVDLEPDFGGTVEQLKLFKNLVLQKTGKQVFTYAGEAIIQKLGLERVDWYPNYGTKDNYAHGALIHQFTDTGKIDGYGGNLDFSTARVSIDELKILGKITTPTPPEEPESPKPSEPDTKSSEPEKPREVPNNKPKEEKMATPVFNKEDLEAIEKVTAEEAKLVQGLAETDETQEIIKGISKRTKLVVYIIGDLLLGASAIAPQVAIAILSDEPYVKINAISGALATAGLFLLTMFGIYKNGKNK</sequence>
<dbReference type="EMBL" id="BK015984">
    <property type="protein sequence ID" value="DAF88323.1"/>
    <property type="molecule type" value="Genomic_DNA"/>
</dbReference>
<dbReference type="SUPFAM" id="SSF51445">
    <property type="entry name" value="(Trans)glycosidases"/>
    <property type="match status" value="1"/>
</dbReference>
<dbReference type="InterPro" id="IPR017853">
    <property type="entry name" value="GH"/>
</dbReference>
<name>A0A8S5U1J2_9CAUD</name>
<feature type="region of interest" description="Disordered" evidence="1">
    <location>
        <begin position="212"/>
        <end position="232"/>
    </location>
</feature>
<feature type="region of interest" description="Disordered" evidence="1">
    <location>
        <begin position="425"/>
        <end position="467"/>
    </location>
</feature>
<evidence type="ECO:0000256" key="1">
    <source>
        <dbReference type="SAM" id="MobiDB-lite"/>
    </source>
</evidence>
<dbReference type="Gene3D" id="3.20.20.80">
    <property type="entry name" value="Glycosidases"/>
    <property type="match status" value="1"/>
</dbReference>
<keyword evidence="2" id="KW-1133">Transmembrane helix</keyword>
<feature type="transmembrane region" description="Helical" evidence="2">
    <location>
        <begin position="541"/>
        <end position="564"/>
    </location>
</feature>
<keyword evidence="2" id="KW-0812">Transmembrane</keyword>
<organism evidence="3">
    <name type="scientific">Myoviridae sp. ctu3o5</name>
    <dbReference type="NCBI Taxonomy" id="2825198"/>
    <lineage>
        <taxon>Viruses</taxon>
        <taxon>Duplodnaviria</taxon>
        <taxon>Heunggongvirae</taxon>
        <taxon>Uroviricota</taxon>
        <taxon>Caudoviricetes</taxon>
    </lineage>
</organism>
<proteinExistence type="predicted"/>
<accession>A0A8S5U1J2</accession>